<dbReference type="GO" id="GO:0006749">
    <property type="term" value="P:glutathione metabolic process"/>
    <property type="evidence" value="ECO:0007669"/>
    <property type="project" value="TreeGrafter"/>
</dbReference>
<dbReference type="GO" id="GO:1901170">
    <property type="term" value="P:naphthalene catabolic process"/>
    <property type="evidence" value="ECO:0007669"/>
    <property type="project" value="InterPro"/>
</dbReference>
<dbReference type="InterPro" id="IPR044087">
    <property type="entry name" value="NahD-like"/>
</dbReference>
<evidence type="ECO:0000313" key="4">
    <source>
        <dbReference type="EMBL" id="MCT8970673.1"/>
    </source>
</evidence>
<proteinExistence type="inferred from homology"/>
<keyword evidence="1 4" id="KW-0413">Isomerase</keyword>
<dbReference type="Proteomes" id="UP001320898">
    <property type="component" value="Unassembled WGS sequence"/>
</dbReference>
<dbReference type="InterPro" id="IPR036249">
    <property type="entry name" value="Thioredoxin-like_sf"/>
</dbReference>
<reference evidence="4 5" key="1">
    <citation type="submission" date="2022-04" db="EMBL/GenBank/DDBJ databases">
        <authorList>
            <person name="Ye Y.-Q."/>
            <person name="Du Z.-J."/>
        </authorList>
    </citation>
    <scope>NUCLEOTIDE SEQUENCE [LARGE SCALE GENOMIC DNA]</scope>
    <source>
        <strain evidence="4 5">A6E488</strain>
    </source>
</reference>
<dbReference type="InterPro" id="IPR051924">
    <property type="entry name" value="GST_Kappa/NadH"/>
</dbReference>
<evidence type="ECO:0000313" key="5">
    <source>
        <dbReference type="Proteomes" id="UP001320898"/>
    </source>
</evidence>
<dbReference type="InterPro" id="IPR001853">
    <property type="entry name" value="DSBA-like_thioredoxin_dom"/>
</dbReference>
<dbReference type="PIRSF" id="PIRSF006386">
    <property type="entry name" value="HCCAis_GSTk"/>
    <property type="match status" value="1"/>
</dbReference>
<feature type="domain" description="DSBA-like thioredoxin" evidence="3">
    <location>
        <begin position="5"/>
        <end position="197"/>
    </location>
</feature>
<comment type="catalytic activity">
    <reaction evidence="1">
        <text>2-hydroxychromene-2-carboxylate = (3E)-4-(2-hydroxyphenyl)-2-oxobut-3-enoate</text>
        <dbReference type="Rhea" id="RHEA:27401"/>
        <dbReference type="ChEBI" id="CHEBI:59350"/>
        <dbReference type="ChEBI" id="CHEBI:59353"/>
        <dbReference type="EC" id="5.99.1.4"/>
    </reaction>
</comment>
<dbReference type="RefSeq" id="WP_261614237.1">
    <property type="nucleotide sequence ID" value="NZ_JALIDZ010000001.1"/>
</dbReference>
<sequence>MTRKIEYFFTAISPWSYLGHDLFVETASAHGAEIVYRPVNLNAVFPETGGLPLAKRAPARQKYRLVELKRWKEKRGLPLNLQPAHFPTDPALVDRCVIAIATEGGDPADFLGRAYRSVWAFDRDIADEHVVEGLLADAGHDPHALIEKAKSDAVGAIYDANTRDAIEKSVFGAPTYMLGGEPFWGQDRIDLLADALASGRAPHTP</sequence>
<dbReference type="EMBL" id="JALIDZ010000001">
    <property type="protein sequence ID" value="MCT8970673.1"/>
    <property type="molecule type" value="Genomic_DNA"/>
</dbReference>
<evidence type="ECO:0000256" key="2">
    <source>
        <dbReference type="PIRSR" id="PIRSR006386-1"/>
    </source>
</evidence>
<comment type="caution">
    <text evidence="4">The sequence shown here is derived from an EMBL/GenBank/DDBJ whole genome shotgun (WGS) entry which is preliminary data.</text>
</comment>
<dbReference type="InterPro" id="IPR014440">
    <property type="entry name" value="HCCAis_GSTk"/>
</dbReference>
<dbReference type="Gene3D" id="3.40.30.10">
    <property type="entry name" value="Glutaredoxin"/>
    <property type="match status" value="1"/>
</dbReference>
<comment type="similarity">
    <text evidence="1">Belongs to the GST superfamily. NadH family.</text>
</comment>
<protein>
    <recommendedName>
        <fullName evidence="1">2-hydroxychromene-2-carboxylate isomerase</fullName>
        <ecNumber evidence="1">5.99.1.4</ecNumber>
    </recommendedName>
</protein>
<dbReference type="AlphaFoldDB" id="A0AAW5QVI3"/>
<dbReference type="GO" id="GO:0018845">
    <property type="term" value="F:2-hydroxychromene-2-carboxylate isomerase activity"/>
    <property type="evidence" value="ECO:0007669"/>
    <property type="project" value="UniProtKB-UniRule"/>
</dbReference>
<dbReference type="PANTHER" id="PTHR42943:SF13">
    <property type="entry name" value="GLUTATHIONE S-TRANSFERASE KAPPA-RELATED"/>
    <property type="match status" value="1"/>
</dbReference>
<dbReference type="EC" id="5.99.1.4" evidence="1"/>
<feature type="active site" description="Nucleophile" evidence="2">
    <location>
        <position position="13"/>
    </location>
</feature>
<name>A0AAW5QVI3_9HYPH</name>
<organism evidence="4 5">
    <name type="scientific">Microbaculum marinisediminis</name>
    <dbReference type="NCBI Taxonomy" id="2931392"/>
    <lineage>
        <taxon>Bacteria</taxon>
        <taxon>Pseudomonadati</taxon>
        <taxon>Pseudomonadota</taxon>
        <taxon>Alphaproteobacteria</taxon>
        <taxon>Hyphomicrobiales</taxon>
        <taxon>Tepidamorphaceae</taxon>
        <taxon>Microbaculum</taxon>
    </lineage>
</organism>
<dbReference type="GO" id="GO:0004602">
    <property type="term" value="F:glutathione peroxidase activity"/>
    <property type="evidence" value="ECO:0007669"/>
    <property type="project" value="TreeGrafter"/>
</dbReference>
<dbReference type="SUPFAM" id="SSF52833">
    <property type="entry name" value="Thioredoxin-like"/>
    <property type="match status" value="1"/>
</dbReference>
<gene>
    <name evidence="4" type="ORF">MUB46_02255</name>
</gene>
<dbReference type="PANTHER" id="PTHR42943">
    <property type="entry name" value="GLUTATHIONE S-TRANSFERASE KAPPA"/>
    <property type="match status" value="1"/>
</dbReference>
<evidence type="ECO:0000256" key="1">
    <source>
        <dbReference type="PIRNR" id="PIRNR006386"/>
    </source>
</evidence>
<dbReference type="GO" id="GO:0004364">
    <property type="term" value="F:glutathione transferase activity"/>
    <property type="evidence" value="ECO:0007669"/>
    <property type="project" value="TreeGrafter"/>
</dbReference>
<keyword evidence="5" id="KW-1185">Reference proteome</keyword>
<evidence type="ECO:0000259" key="3">
    <source>
        <dbReference type="Pfam" id="PF01323"/>
    </source>
</evidence>
<dbReference type="CDD" id="cd03022">
    <property type="entry name" value="DsbA_HCCA_Iso"/>
    <property type="match status" value="1"/>
</dbReference>
<accession>A0AAW5QVI3</accession>
<dbReference type="Pfam" id="PF01323">
    <property type="entry name" value="DSBA"/>
    <property type="match status" value="1"/>
</dbReference>